<sequence>MNEAKSILQSRTIWGAVIAALAIVAGWFGYDVSAVSQAGLVDDLIAASDKIVALVGLAVVIYGRLSATKKLR</sequence>
<keyword evidence="1" id="KW-0812">Transmembrane</keyword>
<reference evidence="3" key="1">
    <citation type="submission" date="2020-09" db="EMBL/GenBank/DDBJ databases">
        <title>The genome sequence of strain Labrenzia suaedae 4C16A.</title>
        <authorList>
            <person name="Liu Y."/>
        </authorList>
    </citation>
    <scope>NUCLEOTIDE SEQUENCE [LARGE SCALE GENOMIC DNA]</scope>
    <source>
        <strain evidence="3">4C16A</strain>
    </source>
</reference>
<dbReference type="EMBL" id="JACYXI010000002">
    <property type="protein sequence ID" value="MBD8890914.1"/>
    <property type="molecule type" value="Genomic_DNA"/>
</dbReference>
<reference evidence="2 3" key="2">
    <citation type="journal article" date="2021" name="Int. J. Syst. Evol. Microbiol.">
        <title>Roseibium litorale sp. nov., isolated from a tidal flat sediment and proposal for the reclassification of Labrenzia polysiphoniae as Roseibium polysiphoniae comb. nov.</title>
        <authorList>
            <person name="Liu Y."/>
            <person name="Pei T."/>
            <person name="Du J."/>
            <person name="Chao M."/>
            <person name="Deng M.R."/>
            <person name="Zhu H."/>
        </authorList>
    </citation>
    <scope>NUCLEOTIDE SEQUENCE [LARGE SCALE GENOMIC DNA]</scope>
    <source>
        <strain evidence="2 3">4C16A</strain>
    </source>
</reference>
<evidence type="ECO:0000256" key="1">
    <source>
        <dbReference type="SAM" id="Phobius"/>
    </source>
</evidence>
<evidence type="ECO:0000313" key="3">
    <source>
        <dbReference type="Proteomes" id="UP000632063"/>
    </source>
</evidence>
<evidence type="ECO:0000313" key="2">
    <source>
        <dbReference type="EMBL" id="MBD8890914.1"/>
    </source>
</evidence>
<comment type="caution">
    <text evidence="2">The sequence shown here is derived from an EMBL/GenBank/DDBJ whole genome shotgun (WGS) entry which is preliminary data.</text>
</comment>
<keyword evidence="1" id="KW-1133">Transmembrane helix</keyword>
<name>A0ABR9CJA1_9HYPH</name>
<protein>
    <submittedName>
        <fullName evidence="2">Uncharacterized protein</fullName>
    </submittedName>
</protein>
<gene>
    <name evidence="2" type="ORF">IG616_05115</name>
</gene>
<proteinExistence type="predicted"/>
<dbReference type="RefSeq" id="WP_192147056.1">
    <property type="nucleotide sequence ID" value="NZ_JACYXI010000002.1"/>
</dbReference>
<organism evidence="2 3">
    <name type="scientific">Roseibium litorale</name>
    <dbReference type="NCBI Taxonomy" id="2803841"/>
    <lineage>
        <taxon>Bacteria</taxon>
        <taxon>Pseudomonadati</taxon>
        <taxon>Pseudomonadota</taxon>
        <taxon>Alphaproteobacteria</taxon>
        <taxon>Hyphomicrobiales</taxon>
        <taxon>Stappiaceae</taxon>
        <taxon>Roseibium</taxon>
    </lineage>
</organism>
<dbReference type="Proteomes" id="UP000632063">
    <property type="component" value="Unassembled WGS sequence"/>
</dbReference>
<feature type="transmembrane region" description="Helical" evidence="1">
    <location>
        <begin position="12"/>
        <end position="30"/>
    </location>
</feature>
<feature type="transmembrane region" description="Helical" evidence="1">
    <location>
        <begin position="50"/>
        <end position="67"/>
    </location>
</feature>
<accession>A0ABR9CJA1</accession>
<keyword evidence="3" id="KW-1185">Reference proteome</keyword>
<keyword evidence="1" id="KW-0472">Membrane</keyword>